<organism evidence="3 4">
    <name type="scientific">Aphanomyces astaci</name>
    <name type="common">Crayfish plague agent</name>
    <dbReference type="NCBI Taxonomy" id="112090"/>
    <lineage>
        <taxon>Eukaryota</taxon>
        <taxon>Sar</taxon>
        <taxon>Stramenopiles</taxon>
        <taxon>Oomycota</taxon>
        <taxon>Saprolegniomycetes</taxon>
        <taxon>Saprolegniales</taxon>
        <taxon>Verrucalvaceae</taxon>
        <taxon>Aphanomyces</taxon>
    </lineage>
</organism>
<dbReference type="VEuPathDB" id="FungiDB:H257_01616"/>
<dbReference type="AlphaFoldDB" id="A0A3R6YQ63"/>
<dbReference type="EMBL" id="QUTH01003160">
    <property type="protein sequence ID" value="RHZ21277.1"/>
    <property type="molecule type" value="Genomic_DNA"/>
</dbReference>
<sequence length="209" mass="23382">MKLTVLAVLAAVFTLECHASSFREPRHLMAAECDKDCSPEQGLSWTLCKLGQAGSCTWQGVSSAGAYVYHGAASLVGAHSDEEPTKVDKPVNGTNTTAVAETIVKDDKKPKDDDKKPKDDDKKPKDDDKKPKDDDKKPKDDDKKPKDDDKKPKDDDKKPKDDDKKPKDDNRHPKDDDKEDKKPKDDEDKKPAHEDKDDKRAHDDKEPSH</sequence>
<keyword evidence="2" id="KW-0732">Signal</keyword>
<evidence type="ECO:0000313" key="4">
    <source>
        <dbReference type="Proteomes" id="UP000285430"/>
    </source>
</evidence>
<feature type="chain" id="PRO_5018771719" evidence="2">
    <location>
        <begin position="20"/>
        <end position="209"/>
    </location>
</feature>
<dbReference type="Proteomes" id="UP000285430">
    <property type="component" value="Unassembled WGS sequence"/>
</dbReference>
<feature type="signal peptide" evidence="2">
    <location>
        <begin position="1"/>
        <end position="19"/>
    </location>
</feature>
<gene>
    <name evidence="3" type="ORF">DYB37_000189</name>
</gene>
<evidence type="ECO:0000256" key="2">
    <source>
        <dbReference type="SAM" id="SignalP"/>
    </source>
</evidence>
<protein>
    <submittedName>
        <fullName evidence="3">Uncharacterized protein</fullName>
    </submittedName>
</protein>
<name>A0A3R6YQ63_APHAT</name>
<proteinExistence type="predicted"/>
<comment type="caution">
    <text evidence="3">The sequence shown here is derived from an EMBL/GenBank/DDBJ whole genome shotgun (WGS) entry which is preliminary data.</text>
</comment>
<evidence type="ECO:0000256" key="1">
    <source>
        <dbReference type="SAM" id="MobiDB-lite"/>
    </source>
</evidence>
<reference evidence="3 4" key="1">
    <citation type="submission" date="2018-08" db="EMBL/GenBank/DDBJ databases">
        <title>Aphanomyces genome sequencing and annotation.</title>
        <authorList>
            <person name="Minardi D."/>
            <person name="Oidtmann B."/>
            <person name="Van Der Giezen M."/>
            <person name="Studholme D.J."/>
        </authorList>
    </citation>
    <scope>NUCLEOTIDE SEQUENCE [LARGE SCALE GENOMIC DNA]</scope>
    <source>
        <strain evidence="3 4">Da</strain>
    </source>
</reference>
<evidence type="ECO:0000313" key="3">
    <source>
        <dbReference type="EMBL" id="RHZ21277.1"/>
    </source>
</evidence>
<feature type="compositionally biased region" description="Basic and acidic residues" evidence="1">
    <location>
        <begin position="103"/>
        <end position="209"/>
    </location>
</feature>
<accession>A0A3R6YQ63</accession>
<feature type="region of interest" description="Disordered" evidence="1">
    <location>
        <begin position="81"/>
        <end position="209"/>
    </location>
</feature>